<protein>
    <recommendedName>
        <fullName evidence="5">Trichohyalin-plectin-homology domain-containing protein</fullName>
    </recommendedName>
</protein>
<evidence type="ECO:0000256" key="1">
    <source>
        <dbReference type="SAM" id="Coils"/>
    </source>
</evidence>
<keyword evidence="1" id="KW-0175">Coiled coil</keyword>
<dbReference type="PANTHER" id="PTHR28663:SF1">
    <property type="entry name" value="CILIA- AND FLAGELLA- ASSOCIATED PROTEIN 210"/>
    <property type="match status" value="1"/>
</dbReference>
<proteinExistence type="predicted"/>
<feature type="region of interest" description="Disordered" evidence="2">
    <location>
        <begin position="486"/>
        <end position="557"/>
    </location>
</feature>
<reference evidence="3" key="1">
    <citation type="submission" date="2022-03" db="EMBL/GenBank/DDBJ databases">
        <authorList>
            <person name="Martin H S."/>
        </authorList>
    </citation>
    <scope>NUCLEOTIDE SEQUENCE</scope>
</reference>
<dbReference type="PANTHER" id="PTHR28663">
    <property type="entry name" value="COILED-COIL DOMAIN-CONTAINING PROTEIN 173"/>
    <property type="match status" value="1"/>
</dbReference>
<dbReference type="EMBL" id="OW152827">
    <property type="protein sequence ID" value="CAH2044324.1"/>
    <property type="molecule type" value="Genomic_DNA"/>
</dbReference>
<keyword evidence="4" id="KW-1185">Reference proteome</keyword>
<evidence type="ECO:0000313" key="3">
    <source>
        <dbReference type="EMBL" id="CAH2044324.1"/>
    </source>
</evidence>
<sequence>MPIVMGKEEWSRIVSWTDAGRENAESLRKKEYIQYLHDTSRAMTKSWPNSLENVNKRNEELRRARVEAAEQANANFYKKYVRRKRQEQQRLLHGARDAMFKNKDTPKMFLRAVLETVTQKEREEQLKFFRVLRHQEAEQKRQDDEETARKAKEWNELMETRKRRRFEANKQHQREIVDQAREVAERNMKEYETELNLQKIDNMKADEQMAAIKKFEQDFKAAEKARILADMQRSRQEAEARRGEREARERMDERLLEVLRRSQARVDSKRKQTEKEIQAEKLRVLEKISSKLESGDAAREAREQEILDKAVKEKEQKAEALRQERLEKQARLKRERLRLQQEFLREEERRLRHEHATRAWHLANRFKNLEIYEDYLAKQREEKERKTKEHREELLRLWKEREEREARERAERLHFYGEEAERKLREEEQRTLAHAALLLEEARRHARPEHALLRAVDRYCKQQRLYPLPPLPAALQKHFPHYAPENRAQSDENTAKSQQRNGLDGHAGDTNVAQEKTPEQDYKRRGPANGLQTKSAEEGASLPPIKAAVGGKPEGGK</sequence>
<feature type="non-terminal residue" evidence="3">
    <location>
        <position position="1"/>
    </location>
</feature>
<organism evidence="3 4">
    <name type="scientific">Iphiclides podalirius</name>
    <name type="common">scarce swallowtail</name>
    <dbReference type="NCBI Taxonomy" id="110791"/>
    <lineage>
        <taxon>Eukaryota</taxon>
        <taxon>Metazoa</taxon>
        <taxon>Ecdysozoa</taxon>
        <taxon>Arthropoda</taxon>
        <taxon>Hexapoda</taxon>
        <taxon>Insecta</taxon>
        <taxon>Pterygota</taxon>
        <taxon>Neoptera</taxon>
        <taxon>Endopterygota</taxon>
        <taxon>Lepidoptera</taxon>
        <taxon>Glossata</taxon>
        <taxon>Ditrysia</taxon>
        <taxon>Papilionoidea</taxon>
        <taxon>Papilionidae</taxon>
        <taxon>Papilioninae</taxon>
        <taxon>Iphiclides</taxon>
    </lineage>
</organism>
<evidence type="ECO:0008006" key="5">
    <source>
        <dbReference type="Google" id="ProtNLM"/>
    </source>
</evidence>
<evidence type="ECO:0000313" key="4">
    <source>
        <dbReference type="Proteomes" id="UP000837857"/>
    </source>
</evidence>
<evidence type="ECO:0000256" key="2">
    <source>
        <dbReference type="SAM" id="MobiDB-lite"/>
    </source>
</evidence>
<dbReference type="Proteomes" id="UP000837857">
    <property type="component" value="Chromosome 15"/>
</dbReference>
<gene>
    <name evidence="3" type="ORF">IPOD504_LOCUS4682</name>
</gene>
<name>A0ABN8I727_9NEOP</name>
<feature type="coiled-coil region" evidence="1">
    <location>
        <begin position="174"/>
        <end position="248"/>
    </location>
</feature>
<accession>A0ABN8I727</accession>
<feature type="coiled-coil region" evidence="1">
    <location>
        <begin position="304"/>
        <end position="389"/>
    </location>
</feature>
<dbReference type="InterPro" id="IPR039986">
    <property type="entry name" value="CFAP210"/>
</dbReference>